<keyword evidence="3" id="KW-0677">Repeat</keyword>
<proteinExistence type="predicted"/>
<evidence type="ECO:0000256" key="1">
    <source>
        <dbReference type="ARBA" id="ARBA00004123"/>
    </source>
</evidence>
<dbReference type="GO" id="GO:0008270">
    <property type="term" value="F:zinc ion binding"/>
    <property type="evidence" value="ECO:0007669"/>
    <property type="project" value="UniProtKB-KW"/>
</dbReference>
<gene>
    <name evidence="10" type="ORF">C6P46_001027</name>
</gene>
<dbReference type="InterPro" id="IPR056436">
    <property type="entry name" value="Znf-C2H2_ZIC1-5/GLI1-3-like"/>
</dbReference>
<accession>A0A9P6VTM2</accession>
<protein>
    <recommendedName>
        <fullName evidence="9">C2H2-type domain-containing protein</fullName>
    </recommendedName>
</protein>
<dbReference type="FunFam" id="3.30.160.60:FF:000201">
    <property type="entry name" value="C2H2 finger domain protein (Gli3)"/>
    <property type="match status" value="1"/>
</dbReference>
<evidence type="ECO:0000313" key="11">
    <source>
        <dbReference type="Proteomes" id="UP000777482"/>
    </source>
</evidence>
<dbReference type="PROSITE" id="PS00028">
    <property type="entry name" value="ZINC_FINGER_C2H2_1"/>
    <property type="match status" value="2"/>
</dbReference>
<dbReference type="InterPro" id="IPR036236">
    <property type="entry name" value="Znf_C2H2_sf"/>
</dbReference>
<dbReference type="GO" id="GO:0007224">
    <property type="term" value="P:smoothened signaling pathway"/>
    <property type="evidence" value="ECO:0007669"/>
    <property type="project" value="TreeGrafter"/>
</dbReference>
<feature type="region of interest" description="Disordered" evidence="8">
    <location>
        <begin position="170"/>
        <end position="249"/>
    </location>
</feature>
<dbReference type="PANTHER" id="PTHR45718:SF6">
    <property type="entry name" value="ZINC FINGER PROTEIN GLI2"/>
    <property type="match status" value="1"/>
</dbReference>
<evidence type="ECO:0000256" key="5">
    <source>
        <dbReference type="ARBA" id="ARBA00022833"/>
    </source>
</evidence>
<dbReference type="PANTHER" id="PTHR45718">
    <property type="entry name" value="TRANSCRIPTIONAL ACTIVATOR CUBITUS INTERRUPTUS"/>
    <property type="match status" value="1"/>
</dbReference>
<dbReference type="GO" id="GO:0000981">
    <property type="term" value="F:DNA-binding transcription factor activity, RNA polymerase II-specific"/>
    <property type="evidence" value="ECO:0007669"/>
    <property type="project" value="TreeGrafter"/>
</dbReference>
<evidence type="ECO:0000256" key="3">
    <source>
        <dbReference type="ARBA" id="ARBA00022737"/>
    </source>
</evidence>
<feature type="compositionally biased region" description="Low complexity" evidence="8">
    <location>
        <begin position="183"/>
        <end position="193"/>
    </location>
</feature>
<dbReference type="Proteomes" id="UP000777482">
    <property type="component" value="Unassembled WGS sequence"/>
</dbReference>
<evidence type="ECO:0000259" key="9">
    <source>
        <dbReference type="PROSITE" id="PS50157"/>
    </source>
</evidence>
<feature type="domain" description="C2H2-type" evidence="9">
    <location>
        <begin position="118"/>
        <end position="150"/>
    </location>
</feature>
<dbReference type="Pfam" id="PF00096">
    <property type="entry name" value="zf-C2H2"/>
    <property type="match status" value="1"/>
</dbReference>
<dbReference type="SUPFAM" id="SSF57667">
    <property type="entry name" value="beta-beta-alpha zinc fingers"/>
    <property type="match status" value="2"/>
</dbReference>
<feature type="compositionally biased region" description="Basic and acidic residues" evidence="8">
    <location>
        <begin position="170"/>
        <end position="181"/>
    </location>
</feature>
<keyword evidence="5" id="KW-0862">Zinc</keyword>
<dbReference type="InterPro" id="IPR013087">
    <property type="entry name" value="Znf_C2H2_type"/>
</dbReference>
<dbReference type="Pfam" id="PF23561">
    <property type="entry name" value="zf-C2H2_15"/>
    <property type="match status" value="1"/>
</dbReference>
<dbReference type="EMBL" id="PUHQ01000122">
    <property type="protein sequence ID" value="KAG0655371.1"/>
    <property type="molecule type" value="Genomic_DNA"/>
</dbReference>
<dbReference type="FunFam" id="3.30.160.60:FF:000031">
    <property type="entry name" value="GLI family zinc finger 3"/>
    <property type="match status" value="1"/>
</dbReference>
<feature type="region of interest" description="Disordered" evidence="8">
    <location>
        <begin position="1"/>
        <end position="41"/>
    </location>
</feature>
<dbReference type="GO" id="GO:0000978">
    <property type="term" value="F:RNA polymerase II cis-regulatory region sequence-specific DNA binding"/>
    <property type="evidence" value="ECO:0007669"/>
    <property type="project" value="TreeGrafter"/>
</dbReference>
<dbReference type="AlphaFoldDB" id="A0A9P6VTM2"/>
<comment type="subcellular location">
    <subcellularLocation>
        <location evidence="1">Nucleus</location>
    </subcellularLocation>
</comment>
<dbReference type="OrthoDB" id="3437960at2759"/>
<dbReference type="GO" id="GO:0005634">
    <property type="term" value="C:nucleus"/>
    <property type="evidence" value="ECO:0007669"/>
    <property type="project" value="UniProtKB-SubCell"/>
</dbReference>
<reference evidence="10 11" key="1">
    <citation type="submission" date="2020-11" db="EMBL/GenBank/DDBJ databases">
        <title>Kefir isolates.</title>
        <authorList>
            <person name="Marcisauskas S."/>
            <person name="Kim Y."/>
            <person name="Blasche S."/>
        </authorList>
    </citation>
    <scope>NUCLEOTIDE SEQUENCE [LARGE SCALE GENOMIC DNA]</scope>
    <source>
        <strain evidence="10 11">KR</strain>
    </source>
</reference>
<comment type="caution">
    <text evidence="10">The sequence shown here is derived from an EMBL/GenBank/DDBJ whole genome shotgun (WGS) entry which is preliminary data.</text>
</comment>
<keyword evidence="4 7" id="KW-0863">Zinc-finger</keyword>
<evidence type="ECO:0000256" key="7">
    <source>
        <dbReference type="PROSITE-ProRule" id="PRU00042"/>
    </source>
</evidence>
<feature type="domain" description="C2H2-type" evidence="9">
    <location>
        <begin position="151"/>
        <end position="180"/>
    </location>
</feature>
<evidence type="ECO:0000256" key="2">
    <source>
        <dbReference type="ARBA" id="ARBA00022723"/>
    </source>
</evidence>
<keyword evidence="11" id="KW-1185">Reference proteome</keyword>
<evidence type="ECO:0000256" key="8">
    <source>
        <dbReference type="SAM" id="MobiDB-lite"/>
    </source>
</evidence>
<dbReference type="SMART" id="SM00355">
    <property type="entry name" value="ZnF_C2H2"/>
    <property type="match status" value="3"/>
</dbReference>
<name>A0A9P6VTM2_RHOMI</name>
<dbReference type="InterPro" id="IPR043359">
    <property type="entry name" value="GLI-like"/>
</dbReference>
<keyword evidence="2" id="KW-0479">Metal-binding</keyword>
<evidence type="ECO:0000256" key="4">
    <source>
        <dbReference type="ARBA" id="ARBA00022771"/>
    </source>
</evidence>
<dbReference type="Gene3D" id="3.30.160.60">
    <property type="entry name" value="Classic Zinc Finger"/>
    <property type="match status" value="3"/>
</dbReference>
<evidence type="ECO:0000313" key="10">
    <source>
        <dbReference type="EMBL" id="KAG0655371.1"/>
    </source>
</evidence>
<organism evidence="10 11">
    <name type="scientific">Rhodotorula mucilaginosa</name>
    <name type="common">Yeast</name>
    <name type="synonym">Rhodotorula rubra</name>
    <dbReference type="NCBI Taxonomy" id="5537"/>
    <lineage>
        <taxon>Eukaryota</taxon>
        <taxon>Fungi</taxon>
        <taxon>Dikarya</taxon>
        <taxon>Basidiomycota</taxon>
        <taxon>Pucciniomycotina</taxon>
        <taxon>Microbotryomycetes</taxon>
        <taxon>Sporidiobolales</taxon>
        <taxon>Sporidiobolaceae</taxon>
        <taxon>Rhodotorula</taxon>
    </lineage>
</organism>
<dbReference type="PROSITE" id="PS50157">
    <property type="entry name" value="ZINC_FINGER_C2H2_2"/>
    <property type="match status" value="2"/>
</dbReference>
<keyword evidence="6" id="KW-0539">Nucleus</keyword>
<sequence>MAAAVPGPSSAPGSSPISSLSPSPSPTTARKRSRSPSGISLSSLALSEDELDAEAQDELALEYATAMDHLQTARCEWGGCGVEFWEIEPLVEHVHNVHAFPLDNPSHPANKRGAAATYICDWVGCPRRGKTQGSKFALVAHLRSHTGEKPFTCPRAECDKSFTRTDALQKHMRVQHGDKIVAGRRPPGQAAAADSGSVAESKPSRSKKRKARAGSDDSMFGGGGAGDDDFLGGGGGGGDGTGADGLDGEEFPAFSADEVRACNEHPHLATHFVAHVVVKAKYAYCLREYEEMANEYEALVARENELQMEKDQLVAAILRKEVAPTEDAAGKQALEQFLNAYSHQPRPYPRD</sequence>
<feature type="compositionally biased region" description="Gly residues" evidence="8">
    <location>
        <begin position="220"/>
        <end position="245"/>
    </location>
</feature>
<feature type="compositionally biased region" description="Low complexity" evidence="8">
    <location>
        <begin position="1"/>
        <end position="22"/>
    </location>
</feature>
<evidence type="ECO:0000256" key="6">
    <source>
        <dbReference type="ARBA" id="ARBA00023242"/>
    </source>
</evidence>